<feature type="transmembrane region" description="Helical" evidence="10">
    <location>
        <begin position="7"/>
        <end position="28"/>
    </location>
</feature>
<keyword evidence="7 10" id="KW-1133">Transmembrane helix</keyword>
<name>A0A2Z6MC36_TRISU</name>
<sequence length="120" mass="13333">MRNVESMPITLTISLILSATVWLVYGFLVKNIYIYLPNVIGLTLGVIQVVVYYYCSHTGRQTDVEVPVIVEIAPVGENVERGGVNELVEQGGRLVEVAEENSVSSSRKRPFDDISTDYPE</sequence>
<dbReference type="InterPro" id="IPR004316">
    <property type="entry name" value="SWEET_rpt"/>
</dbReference>
<evidence type="ECO:0000313" key="11">
    <source>
        <dbReference type="EMBL" id="GAU27653.1"/>
    </source>
</evidence>
<protein>
    <recommendedName>
        <fullName evidence="13">Bidirectional sugar transporter SWEET</fullName>
    </recommendedName>
</protein>
<feature type="transmembrane region" description="Helical" evidence="10">
    <location>
        <begin position="34"/>
        <end position="55"/>
    </location>
</feature>
<evidence type="ECO:0000256" key="10">
    <source>
        <dbReference type="SAM" id="Phobius"/>
    </source>
</evidence>
<gene>
    <name evidence="11" type="ORF">TSUD_125990</name>
</gene>
<dbReference type="Pfam" id="PF03083">
    <property type="entry name" value="MtN3_slv"/>
    <property type="match status" value="1"/>
</dbReference>
<dbReference type="GO" id="GO:0016020">
    <property type="term" value="C:membrane"/>
    <property type="evidence" value="ECO:0007669"/>
    <property type="project" value="InterPro"/>
</dbReference>
<comment type="subcellular location">
    <subcellularLocation>
        <location evidence="1">Endomembrane system</location>
        <topology evidence="1">Multi-pass membrane protein</topology>
    </subcellularLocation>
</comment>
<accession>A0A2Z6MC36</accession>
<keyword evidence="12" id="KW-1185">Reference proteome</keyword>
<dbReference type="OrthoDB" id="409725at2759"/>
<evidence type="ECO:0000313" key="12">
    <source>
        <dbReference type="Proteomes" id="UP000242715"/>
    </source>
</evidence>
<dbReference type="AlphaFoldDB" id="A0A2Z6MC36"/>
<evidence type="ECO:0000256" key="3">
    <source>
        <dbReference type="ARBA" id="ARBA00022448"/>
    </source>
</evidence>
<organism evidence="11 12">
    <name type="scientific">Trifolium subterraneum</name>
    <name type="common">Subterranean clover</name>
    <dbReference type="NCBI Taxonomy" id="3900"/>
    <lineage>
        <taxon>Eukaryota</taxon>
        <taxon>Viridiplantae</taxon>
        <taxon>Streptophyta</taxon>
        <taxon>Embryophyta</taxon>
        <taxon>Tracheophyta</taxon>
        <taxon>Spermatophyta</taxon>
        <taxon>Magnoliopsida</taxon>
        <taxon>eudicotyledons</taxon>
        <taxon>Gunneridae</taxon>
        <taxon>Pentapetalae</taxon>
        <taxon>rosids</taxon>
        <taxon>fabids</taxon>
        <taxon>Fabales</taxon>
        <taxon>Fabaceae</taxon>
        <taxon>Papilionoideae</taxon>
        <taxon>50 kb inversion clade</taxon>
        <taxon>NPAAA clade</taxon>
        <taxon>Hologalegina</taxon>
        <taxon>IRL clade</taxon>
        <taxon>Trifolieae</taxon>
        <taxon>Trifolium</taxon>
    </lineage>
</organism>
<evidence type="ECO:0008006" key="13">
    <source>
        <dbReference type="Google" id="ProtNLM"/>
    </source>
</evidence>
<evidence type="ECO:0000256" key="2">
    <source>
        <dbReference type="ARBA" id="ARBA00007809"/>
    </source>
</evidence>
<dbReference type="Gene3D" id="1.20.1280.290">
    <property type="match status" value="1"/>
</dbReference>
<dbReference type="PANTHER" id="PTHR10791:SF22">
    <property type="entry name" value="BIDIRECTIONAL SUGAR TRANSPORTER SWEET11"/>
    <property type="match status" value="1"/>
</dbReference>
<comment type="similarity">
    <text evidence="2">Belongs to the SWEET sugar transporter family.</text>
</comment>
<dbReference type="EMBL" id="DF973360">
    <property type="protein sequence ID" value="GAU27653.1"/>
    <property type="molecule type" value="Genomic_DNA"/>
</dbReference>
<dbReference type="GO" id="GO:0012505">
    <property type="term" value="C:endomembrane system"/>
    <property type="evidence" value="ECO:0007669"/>
    <property type="project" value="UniProtKB-SubCell"/>
</dbReference>
<evidence type="ECO:0000256" key="5">
    <source>
        <dbReference type="ARBA" id="ARBA00022692"/>
    </source>
</evidence>
<reference evidence="12" key="1">
    <citation type="journal article" date="2017" name="Front. Plant Sci.">
        <title>Climate Clever Clovers: New Paradigm to Reduce the Environmental Footprint of Ruminants by Breeding Low Methanogenic Forages Utilizing Haplotype Variation.</title>
        <authorList>
            <person name="Kaur P."/>
            <person name="Appels R."/>
            <person name="Bayer P.E."/>
            <person name="Keeble-Gagnere G."/>
            <person name="Wang J."/>
            <person name="Hirakawa H."/>
            <person name="Shirasawa K."/>
            <person name="Vercoe P."/>
            <person name="Stefanova K."/>
            <person name="Durmic Z."/>
            <person name="Nichols P."/>
            <person name="Revell C."/>
            <person name="Isobe S.N."/>
            <person name="Edwards D."/>
            <person name="Erskine W."/>
        </authorList>
    </citation>
    <scope>NUCLEOTIDE SEQUENCE [LARGE SCALE GENOMIC DNA]</scope>
    <source>
        <strain evidence="12">cv. Daliak</strain>
    </source>
</reference>
<dbReference type="Proteomes" id="UP000242715">
    <property type="component" value="Unassembled WGS sequence"/>
</dbReference>
<evidence type="ECO:0000256" key="8">
    <source>
        <dbReference type="ARBA" id="ARBA00023136"/>
    </source>
</evidence>
<dbReference type="PANTHER" id="PTHR10791">
    <property type="entry name" value="RAG1-ACTIVATING PROTEIN 1"/>
    <property type="match status" value="1"/>
</dbReference>
<keyword evidence="5 10" id="KW-0812">Transmembrane</keyword>
<dbReference type="GO" id="GO:0051119">
    <property type="term" value="F:sugar transmembrane transporter activity"/>
    <property type="evidence" value="ECO:0007669"/>
    <property type="project" value="InterPro"/>
</dbReference>
<keyword evidence="8 10" id="KW-0472">Membrane</keyword>
<evidence type="ECO:0000256" key="9">
    <source>
        <dbReference type="SAM" id="MobiDB-lite"/>
    </source>
</evidence>
<evidence type="ECO:0000256" key="6">
    <source>
        <dbReference type="ARBA" id="ARBA00022737"/>
    </source>
</evidence>
<evidence type="ECO:0000256" key="7">
    <source>
        <dbReference type="ARBA" id="ARBA00022989"/>
    </source>
</evidence>
<dbReference type="InterPro" id="IPR047664">
    <property type="entry name" value="SWEET"/>
</dbReference>
<keyword evidence="4" id="KW-0762">Sugar transport</keyword>
<evidence type="ECO:0000256" key="4">
    <source>
        <dbReference type="ARBA" id="ARBA00022597"/>
    </source>
</evidence>
<proteinExistence type="inferred from homology"/>
<keyword evidence="3" id="KW-0813">Transport</keyword>
<keyword evidence="6" id="KW-0677">Repeat</keyword>
<feature type="region of interest" description="Disordered" evidence="9">
    <location>
        <begin position="97"/>
        <end position="120"/>
    </location>
</feature>
<evidence type="ECO:0000256" key="1">
    <source>
        <dbReference type="ARBA" id="ARBA00004127"/>
    </source>
</evidence>